<dbReference type="InterPro" id="IPR050246">
    <property type="entry name" value="Class_II_FBP_aldolase"/>
</dbReference>
<gene>
    <name evidence="2" type="ORF">PNOK_0926400</name>
</gene>
<dbReference type="EMBL" id="NBII01000010">
    <property type="protein sequence ID" value="PAV15500.1"/>
    <property type="molecule type" value="Genomic_DNA"/>
</dbReference>
<reference evidence="2 3" key="1">
    <citation type="journal article" date="2017" name="Mol. Ecol.">
        <title>Comparative and population genomic landscape of Phellinus noxius: A hypervariable fungus causing root rot in trees.</title>
        <authorList>
            <person name="Chung C.L."/>
            <person name="Lee T.J."/>
            <person name="Akiba M."/>
            <person name="Lee H.H."/>
            <person name="Kuo T.H."/>
            <person name="Liu D."/>
            <person name="Ke H.M."/>
            <person name="Yokoi T."/>
            <person name="Roa M.B."/>
            <person name="Lu M.J."/>
            <person name="Chang Y.Y."/>
            <person name="Ann P.J."/>
            <person name="Tsai J.N."/>
            <person name="Chen C.Y."/>
            <person name="Tzean S.S."/>
            <person name="Ota Y."/>
            <person name="Hattori T."/>
            <person name="Sahashi N."/>
            <person name="Liou R.F."/>
            <person name="Kikuchi T."/>
            <person name="Tsai I.J."/>
        </authorList>
    </citation>
    <scope>NUCLEOTIDE SEQUENCE [LARGE SCALE GENOMIC DNA]</scope>
    <source>
        <strain evidence="2 3">FFPRI411160</strain>
    </source>
</reference>
<dbReference type="PANTHER" id="PTHR30304">
    <property type="entry name" value="D-TAGATOSE-1,6-BISPHOSPHATE ALDOLASE"/>
    <property type="match status" value="1"/>
</dbReference>
<name>A0A286U7E9_9AGAM</name>
<evidence type="ECO:0000256" key="1">
    <source>
        <dbReference type="RuleBase" id="RU366023"/>
    </source>
</evidence>
<dbReference type="EC" id="4.1.2.13" evidence="1"/>
<dbReference type="SUPFAM" id="SSF51569">
    <property type="entry name" value="Aldolase"/>
    <property type="match status" value="1"/>
</dbReference>
<dbReference type="GO" id="GO:0004332">
    <property type="term" value="F:fructose-bisphosphate aldolase activity"/>
    <property type="evidence" value="ECO:0007669"/>
    <property type="project" value="UniProtKB-EC"/>
</dbReference>
<sequence length="243" mass="26265">MSPDIQKNLTLDILRKAEKEKYGVLAQVCYDANSVIGLIRAAERKRSPAILQLFPVTLMYGKGPFLQFCLDAAKEAKVPVSVHLDHATDAEHLEFVLELAQQGIRFDSIMVDASHAETDEENILIAKPYISRSVQLGIAVEVELGRLEGGEAGLRALANARLTDPHQAESFLGGTGAHILAPSIGNLHGEYLQPPNFRIDIIESLKASLPNTPICLHGTDGLPDSLFQSCIAAGVSKITPGCY</sequence>
<protein>
    <recommendedName>
        <fullName evidence="1">Fructose-bisphosphate aldolase</fullName>
        <shortName evidence="1">FBP aldolase</shortName>
        <ecNumber evidence="1">4.1.2.13</ecNumber>
    </recommendedName>
</protein>
<dbReference type="GO" id="GO:0008270">
    <property type="term" value="F:zinc ion binding"/>
    <property type="evidence" value="ECO:0007669"/>
    <property type="project" value="UniProtKB-UniRule"/>
</dbReference>
<comment type="function">
    <text evidence="1">Catalyzes the aldol condensation of dihydroxyacetone phosphate (DHAP or glycerone-phosphate) with glyceraldehyde 3-phosphate (G3P) to form fructose 1,6-bisphosphate (FBP) in gluconeogenesis and the reverse reaction in glycolysis.</text>
</comment>
<dbReference type="PIRSF" id="PIRSF001359">
    <property type="entry name" value="F_bP_aldolase_II"/>
    <property type="match status" value="1"/>
</dbReference>
<dbReference type="STRING" id="2282107.A0A286U7E9"/>
<keyword evidence="1" id="KW-0324">Glycolysis</keyword>
<dbReference type="OrthoDB" id="2558351at2759"/>
<evidence type="ECO:0000313" key="3">
    <source>
        <dbReference type="Proteomes" id="UP000217199"/>
    </source>
</evidence>
<comment type="similarity">
    <text evidence="1">Belongs to the class II fructose-bisphosphate aldolase family.</text>
</comment>
<keyword evidence="3" id="KW-1185">Reference proteome</keyword>
<dbReference type="InterPro" id="IPR013785">
    <property type="entry name" value="Aldolase_TIM"/>
</dbReference>
<dbReference type="Pfam" id="PF01116">
    <property type="entry name" value="F_bP_aldolase"/>
    <property type="match status" value="1"/>
</dbReference>
<keyword evidence="1" id="KW-0456">Lyase</keyword>
<dbReference type="Proteomes" id="UP000217199">
    <property type="component" value="Unassembled WGS sequence"/>
</dbReference>
<dbReference type="UniPathway" id="UPA00109">
    <property type="reaction ID" value="UER00183"/>
</dbReference>
<dbReference type="Gene3D" id="3.20.20.70">
    <property type="entry name" value="Aldolase class I"/>
    <property type="match status" value="1"/>
</dbReference>
<keyword evidence="1" id="KW-0479">Metal-binding</keyword>
<organism evidence="2 3">
    <name type="scientific">Pyrrhoderma noxium</name>
    <dbReference type="NCBI Taxonomy" id="2282107"/>
    <lineage>
        <taxon>Eukaryota</taxon>
        <taxon>Fungi</taxon>
        <taxon>Dikarya</taxon>
        <taxon>Basidiomycota</taxon>
        <taxon>Agaricomycotina</taxon>
        <taxon>Agaricomycetes</taxon>
        <taxon>Hymenochaetales</taxon>
        <taxon>Hymenochaetaceae</taxon>
        <taxon>Pyrrhoderma</taxon>
    </lineage>
</organism>
<dbReference type="AlphaFoldDB" id="A0A286U7E9"/>
<keyword evidence="1" id="KW-0862">Zinc</keyword>
<comment type="caution">
    <text evidence="2">The sequence shown here is derived from an EMBL/GenBank/DDBJ whole genome shotgun (WGS) entry which is preliminary data.</text>
</comment>
<dbReference type="InterPro" id="IPR000771">
    <property type="entry name" value="FBA_II"/>
</dbReference>
<dbReference type="InParanoid" id="A0A286U7E9"/>
<comment type="cofactor">
    <cofactor evidence="1">
        <name>Zn(2+)</name>
        <dbReference type="ChEBI" id="CHEBI:29105"/>
    </cofactor>
    <text evidence="1">Binds 2 Zn(2+) ions per subunit. One is catalytic and the other provides a structural contribution.</text>
</comment>
<comment type="pathway">
    <text evidence="1">Carbohydrate degradation; glycolysis; D-glyceraldehyde 3-phosphate and glycerone phosphate from D-glucose: step 4/4.</text>
</comment>
<evidence type="ECO:0000313" key="2">
    <source>
        <dbReference type="EMBL" id="PAV15500.1"/>
    </source>
</evidence>
<dbReference type="PANTHER" id="PTHR30304:SF0">
    <property type="entry name" value="D-TAGATOSE-1,6-BISPHOSPHATE ALDOLASE SUBUNIT GATY-RELATED"/>
    <property type="match status" value="1"/>
</dbReference>
<proteinExistence type="inferred from homology"/>
<comment type="catalytic activity">
    <reaction evidence="1">
        <text>beta-D-fructose 1,6-bisphosphate = D-glyceraldehyde 3-phosphate + dihydroxyacetone phosphate</text>
        <dbReference type="Rhea" id="RHEA:14729"/>
        <dbReference type="ChEBI" id="CHEBI:32966"/>
        <dbReference type="ChEBI" id="CHEBI:57642"/>
        <dbReference type="ChEBI" id="CHEBI:59776"/>
        <dbReference type="EC" id="4.1.2.13"/>
    </reaction>
</comment>
<dbReference type="GO" id="GO:0006096">
    <property type="term" value="P:glycolytic process"/>
    <property type="evidence" value="ECO:0007669"/>
    <property type="project" value="UniProtKB-UniPathway"/>
</dbReference>
<accession>A0A286U7E9</accession>